<dbReference type="AlphaFoldDB" id="G0UTM0"/>
<feature type="domain" description="AMP-dependent synthetase/ligase" evidence="5">
    <location>
        <begin position="118"/>
        <end position="520"/>
    </location>
</feature>
<evidence type="ECO:0000256" key="2">
    <source>
        <dbReference type="ARBA" id="ARBA00022598"/>
    </source>
</evidence>
<evidence type="ECO:0000313" key="6">
    <source>
        <dbReference type="EMBL" id="CCC92734.1"/>
    </source>
</evidence>
<dbReference type="GO" id="GO:0005524">
    <property type="term" value="F:ATP binding"/>
    <property type="evidence" value="ECO:0007669"/>
    <property type="project" value="UniProtKB-KW"/>
</dbReference>
<dbReference type="Pfam" id="PF00501">
    <property type="entry name" value="AMP-binding"/>
    <property type="match status" value="1"/>
</dbReference>
<accession>G0UTM0</accession>
<evidence type="ECO:0000256" key="3">
    <source>
        <dbReference type="ARBA" id="ARBA00022741"/>
    </source>
</evidence>
<dbReference type="GO" id="GO:0005783">
    <property type="term" value="C:endoplasmic reticulum"/>
    <property type="evidence" value="ECO:0007669"/>
    <property type="project" value="TreeGrafter"/>
</dbReference>
<keyword evidence="3" id="KW-0547">Nucleotide-binding</keyword>
<evidence type="ECO:0000256" key="4">
    <source>
        <dbReference type="ARBA" id="ARBA00022840"/>
    </source>
</evidence>
<sequence length="565" mass="62824">MGSCVATAMTALSHRGEVEHKLIMERRKLGPLCYVSGPPEDENSSPIYRSVGVTDEEHARITEEWYHGEHFLQCLERTCLSRRGAKAVAYRTVKKVETVLQVESNGRRRELQVSHMSNPVYMTYGELWDTCVSFGKGLREFGIAEGSHVAIYEETRWEWLASAVGIWTQSMITVTAYSNLCREGLLHALKETECSAIVCNGRNIKDLIAILNEIGLSNTKLVFLGTLPTELDAGSMTLLRWEDVLAEGKKSSVAHSIPGNCDTTALIMYTSGTVSSPKGVMHTYGSLTAGKAALEDRLLECIGPKQEDETYVAYLPLAHILEFISEVVMFSRGTLVCFGSPRTLMDTTARPRGDLTEFRPAFIVGVPRIFETMRKTVESQLPLKGTFKRTLFDAAYADRLRALKEGKDTPFWNEKVFSKPRSMFGGKLRGLVSGGAPLADKTQEFMTVVFDLPLGQGYGLTETCCNGSIQRLGELYPSVGQLLKGVEAKLLDTEDYKHTDKPFPRGELCLRGSFLFKGYYKQKEMTEQALTPDGWFRTGDILEISEENGLKVIGRVKALVKNLLG</sequence>
<comment type="similarity">
    <text evidence="1">Belongs to the ATP-dependent AMP-binding enzyme family.</text>
</comment>
<name>G0UTM0_TRYCI</name>
<gene>
    <name evidence="6" type="ORF">TCIL3000_9_1300</name>
</gene>
<keyword evidence="4" id="KW-0067">ATP-binding</keyword>
<dbReference type="InterPro" id="IPR042099">
    <property type="entry name" value="ANL_N_sf"/>
</dbReference>
<dbReference type="SUPFAM" id="SSF56801">
    <property type="entry name" value="Acetyl-CoA synthetase-like"/>
    <property type="match status" value="1"/>
</dbReference>
<evidence type="ECO:0000259" key="5">
    <source>
        <dbReference type="Pfam" id="PF00501"/>
    </source>
</evidence>
<dbReference type="EMBL" id="HE575322">
    <property type="protein sequence ID" value="CCC92734.1"/>
    <property type="molecule type" value="Genomic_DNA"/>
</dbReference>
<dbReference type="PANTHER" id="PTHR43272">
    <property type="entry name" value="LONG-CHAIN-FATTY-ACID--COA LIGASE"/>
    <property type="match status" value="1"/>
</dbReference>
<dbReference type="InterPro" id="IPR000873">
    <property type="entry name" value="AMP-dep_synth/lig_dom"/>
</dbReference>
<protein>
    <submittedName>
        <fullName evidence="6">Uncharacterized protein TCIL3000_9_1300</fullName>
    </submittedName>
</protein>
<evidence type="ECO:0000256" key="1">
    <source>
        <dbReference type="ARBA" id="ARBA00006432"/>
    </source>
</evidence>
<dbReference type="VEuPathDB" id="TriTrypDB:TcIL3000_9_1300"/>
<proteinExistence type="inferred from homology"/>
<dbReference type="GO" id="GO:0016020">
    <property type="term" value="C:membrane"/>
    <property type="evidence" value="ECO:0007669"/>
    <property type="project" value="TreeGrafter"/>
</dbReference>
<keyword evidence="2" id="KW-0436">Ligase</keyword>
<reference evidence="6" key="1">
    <citation type="journal article" date="2012" name="Proc. Natl. Acad. Sci. U.S.A.">
        <title>Antigenic diversity is generated by distinct evolutionary mechanisms in African trypanosome species.</title>
        <authorList>
            <person name="Jackson A.P."/>
            <person name="Berry A."/>
            <person name="Aslett M."/>
            <person name="Allison H.C."/>
            <person name="Burton P."/>
            <person name="Vavrova-Anderson J."/>
            <person name="Brown R."/>
            <person name="Browne H."/>
            <person name="Corton N."/>
            <person name="Hauser H."/>
            <person name="Gamble J."/>
            <person name="Gilderthorp R."/>
            <person name="Marcello L."/>
            <person name="McQuillan J."/>
            <person name="Otto T.D."/>
            <person name="Quail M.A."/>
            <person name="Sanders M.J."/>
            <person name="van Tonder A."/>
            <person name="Ginger M.L."/>
            <person name="Field M.C."/>
            <person name="Barry J.D."/>
            <person name="Hertz-Fowler C."/>
            <person name="Berriman M."/>
        </authorList>
    </citation>
    <scope>NUCLEOTIDE SEQUENCE</scope>
    <source>
        <strain evidence="6">IL3000</strain>
    </source>
</reference>
<dbReference type="Gene3D" id="3.40.50.12780">
    <property type="entry name" value="N-terminal domain of ligase-like"/>
    <property type="match status" value="1"/>
</dbReference>
<dbReference type="GO" id="GO:0004467">
    <property type="term" value="F:long-chain fatty acid-CoA ligase activity"/>
    <property type="evidence" value="ECO:0007669"/>
    <property type="project" value="TreeGrafter"/>
</dbReference>
<organism evidence="6">
    <name type="scientific">Trypanosoma congolense (strain IL3000)</name>
    <dbReference type="NCBI Taxonomy" id="1068625"/>
    <lineage>
        <taxon>Eukaryota</taxon>
        <taxon>Discoba</taxon>
        <taxon>Euglenozoa</taxon>
        <taxon>Kinetoplastea</taxon>
        <taxon>Metakinetoplastina</taxon>
        <taxon>Trypanosomatida</taxon>
        <taxon>Trypanosomatidae</taxon>
        <taxon>Trypanosoma</taxon>
        <taxon>Nannomonas</taxon>
    </lineage>
</organism>
<dbReference type="PANTHER" id="PTHR43272:SF83">
    <property type="entry name" value="ACYL-COA SYNTHETASE LONG-CHAIN, ISOFORM J"/>
    <property type="match status" value="1"/>
</dbReference>